<gene>
    <name evidence="2" type="ORF">GHC57_17635</name>
</gene>
<evidence type="ECO:0000313" key="2">
    <source>
        <dbReference type="EMBL" id="MQX38342.1"/>
    </source>
</evidence>
<dbReference type="RefSeq" id="WP_153346718.1">
    <property type="nucleotide sequence ID" value="NZ_WIVE01000090.1"/>
</dbReference>
<keyword evidence="3" id="KW-1185">Reference proteome</keyword>
<dbReference type="Proteomes" id="UP000434582">
    <property type="component" value="Unassembled WGS sequence"/>
</dbReference>
<proteinExistence type="predicted"/>
<keyword evidence="1" id="KW-1133">Transmembrane helix</keyword>
<evidence type="ECO:0000256" key="1">
    <source>
        <dbReference type="SAM" id="Phobius"/>
    </source>
</evidence>
<evidence type="ECO:0000313" key="3">
    <source>
        <dbReference type="Proteomes" id="UP000434582"/>
    </source>
</evidence>
<accession>A0A7X1ZJ29</accession>
<keyword evidence="1" id="KW-0472">Membrane</keyword>
<comment type="caution">
    <text evidence="2">The sequence shown here is derived from an EMBL/GenBank/DDBJ whole genome shotgun (WGS) entry which is preliminary data.</text>
</comment>
<keyword evidence="1" id="KW-0812">Transmembrane</keyword>
<feature type="transmembrane region" description="Helical" evidence="1">
    <location>
        <begin position="57"/>
        <end position="78"/>
    </location>
</feature>
<reference evidence="2 3" key="1">
    <citation type="submission" date="2019-10" db="EMBL/GenBank/DDBJ databases">
        <title>Draft whole-genome sequence of the purple nonsulfur photosynthetic bacterium Roseospira navarrensis DSM 15114.</title>
        <authorList>
            <person name="Kyndt J.A."/>
            <person name="Meyer T.E."/>
        </authorList>
    </citation>
    <scope>NUCLEOTIDE SEQUENCE [LARGE SCALE GENOMIC DNA]</scope>
    <source>
        <strain evidence="2 3">DSM 15114</strain>
    </source>
</reference>
<organism evidence="2 3">
    <name type="scientific">Roseospira navarrensis</name>
    <dbReference type="NCBI Taxonomy" id="140058"/>
    <lineage>
        <taxon>Bacteria</taxon>
        <taxon>Pseudomonadati</taxon>
        <taxon>Pseudomonadota</taxon>
        <taxon>Alphaproteobacteria</taxon>
        <taxon>Rhodospirillales</taxon>
        <taxon>Rhodospirillaceae</taxon>
        <taxon>Roseospira</taxon>
    </lineage>
</organism>
<dbReference type="OrthoDB" id="7366326at2"/>
<dbReference type="EMBL" id="WIVE01000090">
    <property type="protein sequence ID" value="MQX38342.1"/>
    <property type="molecule type" value="Genomic_DNA"/>
</dbReference>
<dbReference type="AlphaFoldDB" id="A0A7X1ZJ29"/>
<name>A0A7X1ZJ29_9PROT</name>
<sequence length="112" mass="12033">MRVFLTVILPLLAPSLLYLAWLLMRPGPAPHTQGGAAPGDGQGGGRLARLMNEDVPWLTLVATGAGLTFVAVTAMYVLQPTGRTDMEYVPPRYEDGKIIPGEFVPREDADGQ</sequence>
<protein>
    <submittedName>
        <fullName evidence="2">Uncharacterized protein</fullName>
    </submittedName>
</protein>